<dbReference type="InterPro" id="IPR016162">
    <property type="entry name" value="Ald_DH_N"/>
</dbReference>
<dbReference type="SUPFAM" id="SSF53720">
    <property type="entry name" value="ALDH-like"/>
    <property type="match status" value="1"/>
</dbReference>
<evidence type="ECO:0000259" key="3">
    <source>
        <dbReference type="Pfam" id="PF00171"/>
    </source>
</evidence>
<dbReference type="InterPro" id="IPR016163">
    <property type="entry name" value="Ald_DH_C"/>
</dbReference>
<name>A0ABS1VN14_9ACTN</name>
<dbReference type="RefSeq" id="WP_202992019.1">
    <property type="nucleotide sequence ID" value="NZ_JAENHO010000004.1"/>
</dbReference>
<accession>A0ABS1VN14</accession>
<evidence type="ECO:0000313" key="5">
    <source>
        <dbReference type="Proteomes" id="UP000598996"/>
    </source>
</evidence>
<evidence type="ECO:0000256" key="1">
    <source>
        <dbReference type="ARBA" id="ARBA00023002"/>
    </source>
</evidence>
<dbReference type="InterPro" id="IPR016161">
    <property type="entry name" value="Ald_DH/histidinol_DH"/>
</dbReference>
<feature type="domain" description="Aldehyde dehydrogenase" evidence="3">
    <location>
        <begin position="3"/>
        <end position="265"/>
    </location>
</feature>
<dbReference type="InterPro" id="IPR050740">
    <property type="entry name" value="Aldehyde_DH_Superfamily"/>
</dbReference>
<dbReference type="PANTHER" id="PTHR43353">
    <property type="entry name" value="SUCCINATE-SEMIALDEHYDE DEHYDROGENASE, MITOCHONDRIAL"/>
    <property type="match status" value="1"/>
</dbReference>
<evidence type="ECO:0000313" key="4">
    <source>
        <dbReference type="EMBL" id="MBL7255509.1"/>
    </source>
</evidence>
<feature type="region of interest" description="Disordered" evidence="2">
    <location>
        <begin position="447"/>
        <end position="475"/>
    </location>
</feature>
<sequence length="475" mass="48920">MSVLDAAAAAAPVLALLSPRDRASLLVAAAEALTEAADELVPLAIEETGLTEPRLRGEIKRTAVQLKLFAEVAAAGAYLAVRLDAADPDFVLGPRPDLRRYLVPLGPVLNFAASNFPFAFSVAGGDTASALAAGCPVVVKAHPGHPRLSDRTAEVLNSVLPAGALGVIHGQEEGVAALKDERITAAAFTGSLAGGQALAAIAAARPRPIPFYGELGSLNPVVVTPSALAERASSIASGFAASVSGSAGQLCTKPGLLFVPGSFDADSFEGVAPHRLLHAGIVDGYTRRRAEVLETPGVTVVVEGSVTSDGATPTLVETDLATLVKHRDTLLQEAFGPLSIVVRYTPGEPLGSVLTELVEGSLTAGVHVGSDEDSPWLHELVTSLQALAGRVLFNGWPTGVAVTPAMQHGGPFPATTNPTTTSVGTASIERFLRPVVYQDAPAALLPEPLRDDNPWNVPQHRSPAGESPNWGALNG</sequence>
<proteinExistence type="predicted"/>
<dbReference type="EMBL" id="JAENHO010000004">
    <property type="protein sequence ID" value="MBL7255509.1"/>
    <property type="molecule type" value="Genomic_DNA"/>
</dbReference>
<organism evidence="4 5">
    <name type="scientific">Paractinoplanes lichenicola</name>
    <dbReference type="NCBI Taxonomy" id="2802976"/>
    <lineage>
        <taxon>Bacteria</taxon>
        <taxon>Bacillati</taxon>
        <taxon>Actinomycetota</taxon>
        <taxon>Actinomycetes</taxon>
        <taxon>Micromonosporales</taxon>
        <taxon>Micromonosporaceae</taxon>
        <taxon>Paractinoplanes</taxon>
    </lineage>
</organism>
<dbReference type="InterPro" id="IPR015590">
    <property type="entry name" value="Aldehyde_DH_dom"/>
</dbReference>
<dbReference type="Pfam" id="PF00171">
    <property type="entry name" value="Aldedh"/>
    <property type="match status" value="1"/>
</dbReference>
<protein>
    <submittedName>
        <fullName evidence="4">Aldehyde dehydrogenase family protein</fullName>
    </submittedName>
</protein>
<comment type="caution">
    <text evidence="4">The sequence shown here is derived from an EMBL/GenBank/DDBJ whole genome shotgun (WGS) entry which is preliminary data.</text>
</comment>
<dbReference type="Gene3D" id="3.40.605.10">
    <property type="entry name" value="Aldehyde Dehydrogenase, Chain A, domain 1"/>
    <property type="match status" value="1"/>
</dbReference>
<evidence type="ECO:0000256" key="2">
    <source>
        <dbReference type="SAM" id="MobiDB-lite"/>
    </source>
</evidence>
<keyword evidence="1" id="KW-0560">Oxidoreductase</keyword>
<gene>
    <name evidence="4" type="ORF">JKJ07_14485</name>
</gene>
<dbReference type="PANTHER" id="PTHR43353:SF3">
    <property type="entry name" value="ALDEHYDE DEHYDROGENASE-RELATED"/>
    <property type="match status" value="1"/>
</dbReference>
<reference evidence="4 5" key="1">
    <citation type="submission" date="2021-01" db="EMBL/GenBank/DDBJ databases">
        <title>Actinoplanes sp. nov. LDG1-01 isolated from lichen.</title>
        <authorList>
            <person name="Saeng-In P."/>
            <person name="Phongsopitanun W."/>
            <person name="Kanchanasin P."/>
            <person name="Yuki M."/>
            <person name="Kudo T."/>
            <person name="Ohkuma M."/>
            <person name="Tanasupawat S."/>
        </authorList>
    </citation>
    <scope>NUCLEOTIDE SEQUENCE [LARGE SCALE GENOMIC DNA]</scope>
    <source>
        <strain evidence="4 5">LDG1-01</strain>
    </source>
</reference>
<dbReference type="Gene3D" id="3.40.309.10">
    <property type="entry name" value="Aldehyde Dehydrogenase, Chain A, domain 2"/>
    <property type="match status" value="1"/>
</dbReference>
<dbReference type="Proteomes" id="UP000598996">
    <property type="component" value="Unassembled WGS sequence"/>
</dbReference>
<keyword evidence="5" id="KW-1185">Reference proteome</keyword>